<keyword evidence="3" id="KW-1185">Reference proteome</keyword>
<name>A0A4Y7PTE2_9AGAM</name>
<gene>
    <name evidence="2" type="ORF">BD410DRAFT_793077</name>
</gene>
<reference evidence="2 3" key="1">
    <citation type="submission" date="2018-06" db="EMBL/GenBank/DDBJ databases">
        <title>A transcriptomic atlas of mushroom development highlights an independent origin of complex multicellularity.</title>
        <authorList>
            <consortium name="DOE Joint Genome Institute"/>
            <person name="Krizsan K."/>
            <person name="Almasi E."/>
            <person name="Merenyi Z."/>
            <person name="Sahu N."/>
            <person name="Viragh M."/>
            <person name="Koszo T."/>
            <person name="Mondo S."/>
            <person name="Kiss B."/>
            <person name="Balint B."/>
            <person name="Kues U."/>
            <person name="Barry K."/>
            <person name="Hegedus J.C."/>
            <person name="Henrissat B."/>
            <person name="Johnson J."/>
            <person name="Lipzen A."/>
            <person name="Ohm R."/>
            <person name="Nagy I."/>
            <person name="Pangilinan J."/>
            <person name="Yan J."/>
            <person name="Xiong Y."/>
            <person name="Grigoriev I.V."/>
            <person name="Hibbett D.S."/>
            <person name="Nagy L.G."/>
        </authorList>
    </citation>
    <scope>NUCLEOTIDE SEQUENCE [LARGE SCALE GENOMIC DNA]</scope>
    <source>
        <strain evidence="2 3">SZMC22713</strain>
    </source>
</reference>
<accession>A0A4Y7PTE2</accession>
<proteinExistence type="predicted"/>
<organism evidence="2 3">
    <name type="scientific">Rickenella mellea</name>
    <dbReference type="NCBI Taxonomy" id="50990"/>
    <lineage>
        <taxon>Eukaryota</taxon>
        <taxon>Fungi</taxon>
        <taxon>Dikarya</taxon>
        <taxon>Basidiomycota</taxon>
        <taxon>Agaricomycotina</taxon>
        <taxon>Agaricomycetes</taxon>
        <taxon>Hymenochaetales</taxon>
        <taxon>Rickenellaceae</taxon>
        <taxon>Rickenella</taxon>
    </lineage>
</organism>
<protein>
    <submittedName>
        <fullName evidence="2">Uncharacterized protein</fullName>
    </submittedName>
</protein>
<evidence type="ECO:0000313" key="3">
    <source>
        <dbReference type="Proteomes" id="UP000294933"/>
    </source>
</evidence>
<dbReference type="OrthoDB" id="5424209at2759"/>
<feature type="region of interest" description="Disordered" evidence="1">
    <location>
        <begin position="1"/>
        <end position="44"/>
    </location>
</feature>
<feature type="region of interest" description="Disordered" evidence="1">
    <location>
        <begin position="57"/>
        <end position="82"/>
    </location>
</feature>
<evidence type="ECO:0000313" key="2">
    <source>
        <dbReference type="EMBL" id="TDL18687.1"/>
    </source>
</evidence>
<dbReference type="Proteomes" id="UP000294933">
    <property type="component" value="Unassembled WGS sequence"/>
</dbReference>
<dbReference type="EMBL" id="ML170205">
    <property type="protein sequence ID" value="TDL18687.1"/>
    <property type="molecule type" value="Genomic_DNA"/>
</dbReference>
<dbReference type="VEuPathDB" id="FungiDB:BD410DRAFT_793077"/>
<dbReference type="AlphaFoldDB" id="A0A4Y7PTE2"/>
<evidence type="ECO:0000256" key="1">
    <source>
        <dbReference type="SAM" id="MobiDB-lite"/>
    </source>
</evidence>
<sequence length="180" mass="20145">MAKDKDKQHALARAAKLWRESPPPRPQGTATSPPSPPSEMEAKLYYAGLPSGPKLVARSSITPWEPPTGPEEDRKHKGLRPVGSHAPRLKEVWGGEDSLGRKVYAFLDSKNVKWTSMDIVRIGYEGEYYAPVVLWIGVNPESLSGEEGVEVVIKCREILEEFGITDVEVEIRESVVWPRW</sequence>